<dbReference type="InterPro" id="IPR027417">
    <property type="entry name" value="P-loop_NTPase"/>
</dbReference>
<dbReference type="Gene3D" id="3.40.50.300">
    <property type="entry name" value="P-loop containing nucleotide triphosphate hydrolases"/>
    <property type="match status" value="1"/>
</dbReference>
<dbReference type="SMART" id="SM00530">
    <property type="entry name" value="HTH_XRE"/>
    <property type="match status" value="1"/>
</dbReference>
<accession>A0ABN2SLE4</accession>
<organism evidence="3 4">
    <name type="scientific">Amycolatopsis minnesotensis</name>
    <dbReference type="NCBI Taxonomy" id="337894"/>
    <lineage>
        <taxon>Bacteria</taxon>
        <taxon>Bacillati</taxon>
        <taxon>Actinomycetota</taxon>
        <taxon>Actinomycetes</taxon>
        <taxon>Pseudonocardiales</taxon>
        <taxon>Pseudonocardiaceae</taxon>
        <taxon>Amycolatopsis</taxon>
    </lineage>
</organism>
<protein>
    <submittedName>
        <fullName evidence="3">NACHT domain-containing protein</fullName>
    </submittedName>
</protein>
<dbReference type="Gene3D" id="1.10.260.40">
    <property type="entry name" value="lambda repressor-like DNA-binding domains"/>
    <property type="match status" value="1"/>
</dbReference>
<evidence type="ECO:0000259" key="2">
    <source>
        <dbReference type="PROSITE" id="PS50943"/>
    </source>
</evidence>
<dbReference type="EMBL" id="BAAANN010000049">
    <property type="protein sequence ID" value="GAA1988624.1"/>
    <property type="molecule type" value="Genomic_DNA"/>
</dbReference>
<feature type="transmembrane region" description="Helical" evidence="1">
    <location>
        <begin position="555"/>
        <end position="573"/>
    </location>
</feature>
<sequence>MSTEFSGLLRRLRQQAGITQEALAERSGVGVRTIRGLETGERADPRVTTVRLLAEALELRPQEREDLLGAAVGRAVGRAVDEGPASPAEAEPVEPVEPAAVPDEALAEAAGQLAHAVAARSRREEEQRQIHDPFPLPVRWRRAPEELTDHWANIRRAPAGSTAEPLALAGTLTEIVAVYRRIPSRRLVVLGRSGSGKTILGLRFVLDCLKSRARAEPVPVIFSIGSWNPTGITLRDWLAAQLTRDHPGLAAGGPGGTSLAAALVEAGWVLPILDGFDEIADGLRRPALEALNTTTLPLLLTSRPGEYAAAVAETDVLTSAAAIDLTDLTLDDLDGYLPRTTRKKDGAKTAWDPVLAELREHPATEAGGNLIAVLTTPLMVTLARAIYSDTPDHDPAALLDTARFGSIEALEEHLLDDFVPTVYRRLPGGPRDRFDPDRAQRWLGYLAVHLTRLGTPDLAWWQLGGTLQRWQRTVVTAVVAGLAIGLADVVVGLFFNGLVRQLFDGLVVGLLAGLMFGLVHWLTVASKRRSIAPSWVRLRLRGRTPAAKDRSVPRFLIGALCGFAFGSGYGLVVGTKKQFETSGGLADGLATGVGIGVVYGLVFALGAGLAFTLLGWLETPFDIRSAVSPARLLDSNRATVTAQFLVWVPSFGLVVGIAASVVVWFLRDLLGPLAWGVGAAVKLGTLSGLGGALGYAFVLTAWGQWVVFSRIWLPLTGRLPWAVLAFLDDAYQRGVLRQAGAVYQFRHARLQHHLTRAYQAHRGGPPVGEDANRGG</sequence>
<proteinExistence type="predicted"/>
<keyword evidence="4" id="KW-1185">Reference proteome</keyword>
<evidence type="ECO:0000313" key="3">
    <source>
        <dbReference type="EMBL" id="GAA1988624.1"/>
    </source>
</evidence>
<feature type="transmembrane region" description="Helical" evidence="1">
    <location>
        <begin position="686"/>
        <end position="708"/>
    </location>
</feature>
<feature type="transmembrane region" description="Helical" evidence="1">
    <location>
        <begin position="473"/>
        <end position="495"/>
    </location>
</feature>
<keyword evidence="1" id="KW-0472">Membrane</keyword>
<dbReference type="CDD" id="cd00093">
    <property type="entry name" value="HTH_XRE"/>
    <property type="match status" value="1"/>
</dbReference>
<keyword evidence="1" id="KW-0812">Transmembrane</keyword>
<dbReference type="InterPro" id="IPR010982">
    <property type="entry name" value="Lambda_DNA-bd_dom_sf"/>
</dbReference>
<keyword evidence="1" id="KW-1133">Transmembrane helix</keyword>
<gene>
    <name evidence="3" type="ORF">GCM10009754_78430</name>
</gene>
<evidence type="ECO:0000313" key="4">
    <source>
        <dbReference type="Proteomes" id="UP001501116"/>
    </source>
</evidence>
<dbReference type="Pfam" id="PF01381">
    <property type="entry name" value="HTH_3"/>
    <property type="match status" value="1"/>
</dbReference>
<dbReference type="PROSITE" id="PS50943">
    <property type="entry name" value="HTH_CROC1"/>
    <property type="match status" value="1"/>
</dbReference>
<feature type="domain" description="HTH cro/C1-type" evidence="2">
    <location>
        <begin position="9"/>
        <end position="64"/>
    </location>
</feature>
<name>A0ABN2SLE4_9PSEU</name>
<dbReference type="InterPro" id="IPR001387">
    <property type="entry name" value="Cro/C1-type_HTH"/>
</dbReference>
<dbReference type="SUPFAM" id="SSF47413">
    <property type="entry name" value="lambda repressor-like DNA-binding domains"/>
    <property type="match status" value="1"/>
</dbReference>
<dbReference type="Proteomes" id="UP001501116">
    <property type="component" value="Unassembled WGS sequence"/>
</dbReference>
<dbReference type="RefSeq" id="WP_344430521.1">
    <property type="nucleotide sequence ID" value="NZ_BAAANN010000049.1"/>
</dbReference>
<feature type="transmembrane region" description="Helical" evidence="1">
    <location>
        <begin position="593"/>
        <end position="617"/>
    </location>
</feature>
<evidence type="ECO:0000256" key="1">
    <source>
        <dbReference type="SAM" id="Phobius"/>
    </source>
</evidence>
<feature type="transmembrane region" description="Helical" evidence="1">
    <location>
        <begin position="638"/>
        <end position="666"/>
    </location>
</feature>
<feature type="transmembrane region" description="Helical" evidence="1">
    <location>
        <begin position="501"/>
        <end position="522"/>
    </location>
</feature>
<comment type="caution">
    <text evidence="3">The sequence shown here is derived from an EMBL/GenBank/DDBJ whole genome shotgun (WGS) entry which is preliminary data.</text>
</comment>
<reference evidence="3 4" key="1">
    <citation type="journal article" date="2019" name="Int. J. Syst. Evol. Microbiol.">
        <title>The Global Catalogue of Microorganisms (GCM) 10K type strain sequencing project: providing services to taxonomists for standard genome sequencing and annotation.</title>
        <authorList>
            <consortium name="The Broad Institute Genomics Platform"/>
            <consortium name="The Broad Institute Genome Sequencing Center for Infectious Disease"/>
            <person name="Wu L."/>
            <person name="Ma J."/>
        </authorList>
    </citation>
    <scope>NUCLEOTIDE SEQUENCE [LARGE SCALE GENOMIC DNA]</scope>
    <source>
        <strain evidence="3 4">JCM 14545</strain>
    </source>
</reference>